<evidence type="ECO:0008006" key="3">
    <source>
        <dbReference type="Google" id="ProtNLM"/>
    </source>
</evidence>
<sequence>MVGAVVSQIRGADGRQPGDPARIARILLDIAETGNPPLRLLLGKDAVAVAQRMADRLATEDAAWRPVSESV</sequence>
<protein>
    <recommendedName>
        <fullName evidence="3">Short-chain dehydrogenase</fullName>
    </recommendedName>
</protein>
<gene>
    <name evidence="1" type="ORF">STRCI_008507</name>
</gene>
<dbReference type="RefSeq" id="WP_269664339.1">
    <property type="nucleotide sequence ID" value="NZ_CP114413.1"/>
</dbReference>
<proteinExistence type="predicted"/>
<name>A0ABY7KTJ6_9ACTN</name>
<dbReference type="Gene3D" id="3.40.50.720">
    <property type="entry name" value="NAD(P)-binding Rossmann-like Domain"/>
    <property type="match status" value="1"/>
</dbReference>
<dbReference type="Proteomes" id="UP001164439">
    <property type="component" value="Chromosome"/>
</dbReference>
<evidence type="ECO:0000313" key="1">
    <source>
        <dbReference type="EMBL" id="WAZ26853.1"/>
    </source>
</evidence>
<accession>A0ABY7KTJ6</accession>
<organism evidence="1 2">
    <name type="scientific">Streptomyces cinnabarinus</name>
    <dbReference type="NCBI Taxonomy" id="67287"/>
    <lineage>
        <taxon>Bacteria</taxon>
        <taxon>Bacillati</taxon>
        <taxon>Actinomycetota</taxon>
        <taxon>Actinomycetes</taxon>
        <taxon>Kitasatosporales</taxon>
        <taxon>Streptomycetaceae</taxon>
        <taxon>Streptomyces</taxon>
    </lineage>
</organism>
<reference evidence="1" key="1">
    <citation type="submission" date="2022-12" db="EMBL/GenBank/DDBJ databases">
        <authorList>
            <person name="Ruckert C."/>
            <person name="Busche T."/>
            <person name="Kalinowski J."/>
            <person name="Wittmann C."/>
        </authorList>
    </citation>
    <scope>NUCLEOTIDE SEQUENCE</scope>
    <source>
        <strain evidence="1">DSM 40467</strain>
    </source>
</reference>
<evidence type="ECO:0000313" key="2">
    <source>
        <dbReference type="Proteomes" id="UP001164439"/>
    </source>
</evidence>
<dbReference type="EMBL" id="CP114413">
    <property type="protein sequence ID" value="WAZ26853.1"/>
    <property type="molecule type" value="Genomic_DNA"/>
</dbReference>
<keyword evidence="2" id="KW-1185">Reference proteome</keyword>